<gene>
    <name evidence="4" type="ORF">M413DRAFT_71363</name>
</gene>
<dbReference type="GO" id="GO:1990757">
    <property type="term" value="F:ubiquitin ligase activator activity"/>
    <property type="evidence" value="ECO:0007669"/>
    <property type="project" value="TreeGrafter"/>
</dbReference>
<evidence type="ECO:0000313" key="5">
    <source>
        <dbReference type="Proteomes" id="UP000053424"/>
    </source>
</evidence>
<dbReference type="Proteomes" id="UP000053424">
    <property type="component" value="Unassembled WGS sequence"/>
</dbReference>
<reference evidence="5" key="2">
    <citation type="submission" date="2015-01" db="EMBL/GenBank/DDBJ databases">
        <title>Evolutionary Origins and Diversification of the Mycorrhizal Mutualists.</title>
        <authorList>
            <consortium name="DOE Joint Genome Institute"/>
            <consortium name="Mycorrhizal Genomics Consortium"/>
            <person name="Kohler A."/>
            <person name="Kuo A."/>
            <person name="Nagy L.G."/>
            <person name="Floudas D."/>
            <person name="Copeland A."/>
            <person name="Barry K.W."/>
            <person name="Cichocki N."/>
            <person name="Veneault-Fourrey C."/>
            <person name="LaButti K."/>
            <person name="Lindquist E.A."/>
            <person name="Lipzen A."/>
            <person name="Lundell T."/>
            <person name="Morin E."/>
            <person name="Murat C."/>
            <person name="Riley R."/>
            <person name="Ohm R."/>
            <person name="Sun H."/>
            <person name="Tunlid A."/>
            <person name="Henrissat B."/>
            <person name="Grigoriev I.V."/>
            <person name="Hibbett D.S."/>
            <person name="Martin F."/>
        </authorList>
    </citation>
    <scope>NUCLEOTIDE SEQUENCE [LARGE SCALE GENOMIC DNA]</scope>
    <source>
        <strain evidence="5">h7</strain>
    </source>
</reference>
<dbReference type="SUPFAM" id="SSF50978">
    <property type="entry name" value="WD40 repeat-like"/>
    <property type="match status" value="1"/>
</dbReference>
<dbReference type="PANTHER" id="PTHR19918:SF5">
    <property type="entry name" value="MEIOSIS-SPECIFIC APC_C ACTIVATOR PROTEIN AMA1"/>
    <property type="match status" value="1"/>
</dbReference>
<dbReference type="InterPro" id="IPR036322">
    <property type="entry name" value="WD40_repeat_dom_sf"/>
</dbReference>
<dbReference type="GO" id="GO:0005680">
    <property type="term" value="C:anaphase-promoting complex"/>
    <property type="evidence" value="ECO:0007669"/>
    <property type="project" value="TreeGrafter"/>
</dbReference>
<dbReference type="Pfam" id="PF00400">
    <property type="entry name" value="WD40"/>
    <property type="match status" value="1"/>
</dbReference>
<dbReference type="OrthoDB" id="10263272at2759"/>
<protein>
    <submittedName>
        <fullName evidence="4">Uncharacterized protein</fullName>
    </submittedName>
</protein>
<evidence type="ECO:0000256" key="3">
    <source>
        <dbReference type="PROSITE-ProRule" id="PRU00221"/>
    </source>
</evidence>
<keyword evidence="2" id="KW-0677">Repeat</keyword>
<accession>A0A0C3CC87</accession>
<organism evidence="4 5">
    <name type="scientific">Hebeloma cylindrosporum</name>
    <dbReference type="NCBI Taxonomy" id="76867"/>
    <lineage>
        <taxon>Eukaryota</taxon>
        <taxon>Fungi</taxon>
        <taxon>Dikarya</taxon>
        <taxon>Basidiomycota</taxon>
        <taxon>Agaricomycotina</taxon>
        <taxon>Agaricomycetes</taxon>
        <taxon>Agaricomycetidae</taxon>
        <taxon>Agaricales</taxon>
        <taxon>Agaricineae</taxon>
        <taxon>Hymenogastraceae</taxon>
        <taxon>Hebeloma</taxon>
    </lineage>
</organism>
<dbReference type="GO" id="GO:0031145">
    <property type="term" value="P:anaphase-promoting complex-dependent catabolic process"/>
    <property type="evidence" value="ECO:0007669"/>
    <property type="project" value="TreeGrafter"/>
</dbReference>
<dbReference type="Gene3D" id="2.130.10.10">
    <property type="entry name" value="YVTN repeat-like/Quinoprotein amine dehydrogenase"/>
    <property type="match status" value="1"/>
</dbReference>
<dbReference type="STRING" id="686832.A0A0C3CC87"/>
<dbReference type="InterPro" id="IPR033010">
    <property type="entry name" value="Cdc20/Fizzy"/>
</dbReference>
<proteinExistence type="predicted"/>
<feature type="repeat" description="WD" evidence="3">
    <location>
        <begin position="148"/>
        <end position="180"/>
    </location>
</feature>
<dbReference type="SMART" id="SM00320">
    <property type="entry name" value="WD40"/>
    <property type="match status" value="5"/>
</dbReference>
<name>A0A0C3CC87_HEBCY</name>
<dbReference type="PANTHER" id="PTHR19918">
    <property type="entry name" value="CELL DIVISION CYCLE 20 CDC20 FIZZY -RELATED"/>
    <property type="match status" value="1"/>
</dbReference>
<dbReference type="EMBL" id="KN831779">
    <property type="protein sequence ID" value="KIM41859.1"/>
    <property type="molecule type" value="Genomic_DNA"/>
</dbReference>
<sequence length="378" mass="42231">MRNARITLDYSPPTDPEETPARLLGCGLNNVAFFTRGNRVHYKNITPNYNDEVTQLCKLSESRGSIRALECNTKFQPEVMALGTSKGYIQLWDVQAKKATLTWPATKDISALAWCGTVLTVGGARGTIRHFDTRIQPITKMKEQARKVTRHQARITCLEWSSDNKVLASGDAMGSVYCWEQGQAIPLNVGEYVHRRKKIALDGSISDLSWCPWSPKVLATGDSKGILRFWSVNAKDKRSNALSPSKYDTGSVISGVYFSPHCKEILTTHGERIAPPPTLAEIDEPLHTTERSVTVFTYPSLNYASHVRVPLHNYAIRDSVLNGAGTKLIFATPEDGKINVCDVWSKRKEPKKRLSLTIEPSTEEFARSSHDGYKSYIR</sequence>
<dbReference type="InterPro" id="IPR001680">
    <property type="entry name" value="WD40_rpt"/>
</dbReference>
<dbReference type="InterPro" id="IPR015943">
    <property type="entry name" value="WD40/YVTN_repeat-like_dom_sf"/>
</dbReference>
<keyword evidence="5" id="KW-1185">Reference proteome</keyword>
<dbReference type="GO" id="GO:0010997">
    <property type="term" value="F:anaphase-promoting complex binding"/>
    <property type="evidence" value="ECO:0007669"/>
    <property type="project" value="InterPro"/>
</dbReference>
<evidence type="ECO:0000313" key="4">
    <source>
        <dbReference type="EMBL" id="KIM41859.1"/>
    </source>
</evidence>
<dbReference type="GO" id="GO:1905786">
    <property type="term" value="P:positive regulation of anaphase-promoting complex-dependent catabolic process"/>
    <property type="evidence" value="ECO:0007669"/>
    <property type="project" value="TreeGrafter"/>
</dbReference>
<keyword evidence="1 3" id="KW-0853">WD repeat</keyword>
<evidence type="ECO:0000256" key="2">
    <source>
        <dbReference type="ARBA" id="ARBA00022737"/>
    </source>
</evidence>
<evidence type="ECO:0000256" key="1">
    <source>
        <dbReference type="ARBA" id="ARBA00022574"/>
    </source>
</evidence>
<dbReference type="PROSITE" id="PS50082">
    <property type="entry name" value="WD_REPEATS_2"/>
    <property type="match status" value="1"/>
</dbReference>
<reference evidence="4 5" key="1">
    <citation type="submission" date="2014-04" db="EMBL/GenBank/DDBJ databases">
        <authorList>
            <consortium name="DOE Joint Genome Institute"/>
            <person name="Kuo A."/>
            <person name="Gay G."/>
            <person name="Dore J."/>
            <person name="Kohler A."/>
            <person name="Nagy L.G."/>
            <person name="Floudas D."/>
            <person name="Copeland A."/>
            <person name="Barry K.W."/>
            <person name="Cichocki N."/>
            <person name="Veneault-Fourrey C."/>
            <person name="LaButti K."/>
            <person name="Lindquist E.A."/>
            <person name="Lipzen A."/>
            <person name="Lundell T."/>
            <person name="Morin E."/>
            <person name="Murat C."/>
            <person name="Sun H."/>
            <person name="Tunlid A."/>
            <person name="Henrissat B."/>
            <person name="Grigoriev I.V."/>
            <person name="Hibbett D.S."/>
            <person name="Martin F."/>
            <person name="Nordberg H.P."/>
            <person name="Cantor M.N."/>
            <person name="Hua S.X."/>
        </authorList>
    </citation>
    <scope>NUCLEOTIDE SEQUENCE [LARGE SCALE GENOMIC DNA]</scope>
    <source>
        <strain evidence="5">h7</strain>
    </source>
</reference>
<dbReference type="AlphaFoldDB" id="A0A0C3CC87"/>
<dbReference type="HOGENOM" id="CLU_014831_5_0_1"/>